<reference evidence="2 3" key="1">
    <citation type="submission" date="2018-07" db="EMBL/GenBank/DDBJ databases">
        <title>The genomes of Aspergillus section Nigri reveals drivers in fungal speciation.</title>
        <authorList>
            <consortium name="DOE Joint Genome Institute"/>
            <person name="Vesth T.C."/>
            <person name="Nybo J."/>
            <person name="Theobald S."/>
            <person name="Brandl J."/>
            <person name="Frisvad J.C."/>
            <person name="Nielsen K.F."/>
            <person name="Lyhne E.K."/>
            <person name="Kogle M.E."/>
            <person name="Kuo A."/>
            <person name="Riley R."/>
            <person name="Clum A."/>
            <person name="Nolan M."/>
            <person name="Lipzen A."/>
            <person name="Salamov A."/>
            <person name="Henrissat B."/>
            <person name="Wiebenga A."/>
            <person name="De vries R.P."/>
            <person name="Grigoriev I.V."/>
            <person name="Mortensen U.H."/>
            <person name="Andersen M.R."/>
            <person name="Baker S.E."/>
        </authorList>
    </citation>
    <scope>NUCLEOTIDE SEQUENCE [LARGE SCALE GENOMIC DNA]</scope>
    <source>
        <strain evidence="2 3">CBS 139.54b</strain>
    </source>
</reference>
<proteinExistence type="predicted"/>
<keyword evidence="1" id="KW-0472">Membrane</keyword>
<feature type="transmembrane region" description="Helical" evidence="1">
    <location>
        <begin position="12"/>
        <end position="32"/>
    </location>
</feature>
<dbReference type="EMBL" id="KZ852035">
    <property type="protein sequence ID" value="RDH37380.1"/>
    <property type="molecule type" value="Genomic_DNA"/>
</dbReference>
<name>A0A3F3QEC8_9EURO</name>
<organism evidence="2 3">
    <name type="scientific">Aspergillus welwitschiae</name>
    <dbReference type="NCBI Taxonomy" id="1341132"/>
    <lineage>
        <taxon>Eukaryota</taxon>
        <taxon>Fungi</taxon>
        <taxon>Dikarya</taxon>
        <taxon>Ascomycota</taxon>
        <taxon>Pezizomycotina</taxon>
        <taxon>Eurotiomycetes</taxon>
        <taxon>Eurotiomycetidae</taxon>
        <taxon>Eurotiales</taxon>
        <taxon>Aspergillaceae</taxon>
        <taxon>Aspergillus</taxon>
        <taxon>Aspergillus subgen. Circumdati</taxon>
    </lineage>
</organism>
<evidence type="ECO:0000313" key="3">
    <source>
        <dbReference type="Proteomes" id="UP000253729"/>
    </source>
</evidence>
<dbReference type="AlphaFoldDB" id="A0A3F3QEC8"/>
<sequence length="73" mass="8178">MKISSLVRSQVTYLVFIAYPSFQLLSLLLPPFPPVIEVILGAPTSLTGCHSCWGRFVTDGRPVRFQSLAFFFL</sequence>
<evidence type="ECO:0000313" key="2">
    <source>
        <dbReference type="EMBL" id="RDH37380.1"/>
    </source>
</evidence>
<keyword evidence="1" id="KW-1133">Transmembrane helix</keyword>
<feature type="non-terminal residue" evidence="2">
    <location>
        <position position="73"/>
    </location>
</feature>
<dbReference type="Proteomes" id="UP000253729">
    <property type="component" value="Unassembled WGS sequence"/>
</dbReference>
<dbReference type="RefSeq" id="XP_026630402.1">
    <property type="nucleotide sequence ID" value="XM_026764837.1"/>
</dbReference>
<accession>A0A3F3QEC8</accession>
<evidence type="ECO:0000256" key="1">
    <source>
        <dbReference type="SAM" id="Phobius"/>
    </source>
</evidence>
<protein>
    <submittedName>
        <fullName evidence="2">Uncharacterized protein</fullName>
    </submittedName>
</protein>
<gene>
    <name evidence="2" type="ORF">BDQ94DRAFT_136317</name>
</gene>
<keyword evidence="3" id="KW-1185">Reference proteome</keyword>
<keyword evidence="1" id="KW-0812">Transmembrane</keyword>
<dbReference type="GeneID" id="38133193"/>